<dbReference type="InterPro" id="IPR036928">
    <property type="entry name" value="AS_sf"/>
</dbReference>
<dbReference type="Gene3D" id="3.90.1300.10">
    <property type="entry name" value="Amidase signature (AS) domain"/>
    <property type="match status" value="1"/>
</dbReference>
<protein>
    <recommendedName>
        <fullName evidence="2">Amidase domain-containing protein</fullName>
    </recommendedName>
</protein>
<gene>
    <name evidence="3" type="ORF">IM811_011852</name>
</gene>
<dbReference type="Pfam" id="PF01425">
    <property type="entry name" value="Amidase"/>
    <property type="match status" value="1"/>
</dbReference>
<accession>A0A8H7TQH2</accession>
<feature type="domain" description="Amidase" evidence="2">
    <location>
        <begin position="59"/>
        <end position="515"/>
    </location>
</feature>
<keyword evidence="1" id="KW-0732">Signal</keyword>
<evidence type="ECO:0000256" key="1">
    <source>
        <dbReference type="SAM" id="SignalP"/>
    </source>
</evidence>
<organism evidence="3 4">
    <name type="scientific">Bionectria ochroleuca</name>
    <name type="common">Gliocladium roseum</name>
    <dbReference type="NCBI Taxonomy" id="29856"/>
    <lineage>
        <taxon>Eukaryota</taxon>
        <taxon>Fungi</taxon>
        <taxon>Dikarya</taxon>
        <taxon>Ascomycota</taxon>
        <taxon>Pezizomycotina</taxon>
        <taxon>Sordariomycetes</taxon>
        <taxon>Hypocreomycetidae</taxon>
        <taxon>Hypocreales</taxon>
        <taxon>Bionectriaceae</taxon>
        <taxon>Clonostachys</taxon>
    </lineage>
</organism>
<evidence type="ECO:0000313" key="4">
    <source>
        <dbReference type="Proteomes" id="UP000616885"/>
    </source>
</evidence>
<reference evidence="3" key="1">
    <citation type="submission" date="2020-10" db="EMBL/GenBank/DDBJ databases">
        <title>High-Quality Genome Resource of Clonostachys rosea strain S41 by Oxford Nanopore Long-Read Sequencing.</title>
        <authorList>
            <person name="Wang H."/>
        </authorList>
    </citation>
    <scope>NUCLEOTIDE SEQUENCE</scope>
    <source>
        <strain evidence="3">S41</strain>
    </source>
</reference>
<dbReference type="SUPFAM" id="SSF75304">
    <property type="entry name" value="Amidase signature (AS) enzymes"/>
    <property type="match status" value="1"/>
</dbReference>
<dbReference type="AlphaFoldDB" id="A0A8H7TQH2"/>
<comment type="caution">
    <text evidence="3">The sequence shown here is derived from an EMBL/GenBank/DDBJ whole genome shotgun (WGS) entry which is preliminary data.</text>
</comment>
<dbReference type="PANTHER" id="PTHR42678">
    <property type="entry name" value="AMIDASE"/>
    <property type="match status" value="1"/>
</dbReference>
<sequence>MAPRISWVLVPLAIAASLAWFAGDVHSPKTIPSSIDLLTLTARDVAELLNNQTFTSLQVTQEYLRRIDLDDRSGLGLHTMLEVTPRAIALHIASERDQERRKGIIRSPLHGVPVLLKGNMATEESLGMKTTSGAYALRNATARRDAFIVKKAREAGLVVIGKANLGELNGFKDNNLSPGWSQLGGETLSPYDLEHPCGSSAGPVAAVAAGFAPLALGTETQGSISCPASFTALYGLKVSTGLLSRSGILPSSTTFDSPGILAKSAWDVAALLNEIVGVDPDDAVTSDSEPFLRNFTATLDANWRDFRIGVADREWFWSILPGFVGEQADIDDEKNMFSLGLEAVAEMERRGAAIIPDAKIRSASLSLGHVQKLMGKIIRHEMGPGFIKHTTYLDGIQTNSLEELVEFNHKHPEFSYSKENAAQGYLESALNQHLTDEEYHAALLEAKKIAIDEGIIETLDKYNLDALVLPAWTEMSIFAAWAQAPTATVPLGKYRGGKPYGLGFVARRFNDEKLLQIMKLYEDTFPPRLVPERLRWRRWESILPRSYLGALAQ</sequence>
<proteinExistence type="predicted"/>
<feature type="chain" id="PRO_5034104536" description="Amidase domain-containing protein" evidence="1">
    <location>
        <begin position="28"/>
        <end position="553"/>
    </location>
</feature>
<dbReference type="EMBL" id="JADCTT010000004">
    <property type="protein sequence ID" value="KAF9753094.1"/>
    <property type="molecule type" value="Genomic_DNA"/>
</dbReference>
<evidence type="ECO:0000313" key="3">
    <source>
        <dbReference type="EMBL" id="KAF9753094.1"/>
    </source>
</evidence>
<dbReference type="PANTHER" id="PTHR42678:SF34">
    <property type="entry name" value="OS04G0183300 PROTEIN"/>
    <property type="match status" value="1"/>
</dbReference>
<feature type="signal peptide" evidence="1">
    <location>
        <begin position="1"/>
        <end position="27"/>
    </location>
</feature>
<dbReference type="InterPro" id="IPR023631">
    <property type="entry name" value="Amidase_dom"/>
</dbReference>
<dbReference type="Proteomes" id="UP000616885">
    <property type="component" value="Unassembled WGS sequence"/>
</dbReference>
<name>A0A8H7TQH2_BIOOC</name>
<evidence type="ECO:0000259" key="2">
    <source>
        <dbReference type="Pfam" id="PF01425"/>
    </source>
</evidence>